<dbReference type="Proteomes" id="UP001172687">
    <property type="component" value="Unassembled WGS sequence"/>
</dbReference>
<sequence>MSVPDAADTHRTAGVVSRGTAAVLDLIVVGVLLGLLYAGLVLSRLALNPGSFRFPALDAVFSGMVGFVAAVVYLSLCWSVSGCTAGAVAMGLKVVGRRTTRLKPVTALLRAIACVVFPLGLAWVAVDAQRRSLQDIVFGSRVVYVRP</sequence>
<feature type="transmembrane region" description="Helical" evidence="6">
    <location>
        <begin position="107"/>
        <end position="126"/>
    </location>
</feature>
<evidence type="ECO:0000256" key="4">
    <source>
        <dbReference type="ARBA" id="ARBA00022989"/>
    </source>
</evidence>
<dbReference type="Pfam" id="PF06271">
    <property type="entry name" value="RDD"/>
    <property type="match status" value="1"/>
</dbReference>
<comment type="caution">
    <text evidence="8">The sequence shown here is derived from an EMBL/GenBank/DDBJ whole genome shotgun (WGS) entry which is preliminary data.</text>
</comment>
<evidence type="ECO:0000256" key="6">
    <source>
        <dbReference type="SAM" id="Phobius"/>
    </source>
</evidence>
<evidence type="ECO:0000259" key="7">
    <source>
        <dbReference type="Pfam" id="PF06271"/>
    </source>
</evidence>
<evidence type="ECO:0000313" key="8">
    <source>
        <dbReference type="EMBL" id="MDN4519399.1"/>
    </source>
</evidence>
<protein>
    <submittedName>
        <fullName evidence="8">RDD family protein</fullName>
    </submittedName>
</protein>
<keyword evidence="3 6" id="KW-0812">Transmembrane</keyword>
<dbReference type="RefSeq" id="WP_011782753.1">
    <property type="nucleotide sequence ID" value="NZ_CP070380.1"/>
</dbReference>
<feature type="domain" description="RDD" evidence="7">
    <location>
        <begin position="12"/>
        <end position="137"/>
    </location>
</feature>
<reference evidence="8" key="1">
    <citation type="submission" date="2023-07" db="EMBL/GenBank/DDBJ databases">
        <title>Degradation of tert-butanol by M. austroafricanum TBA100.</title>
        <authorList>
            <person name="Helbich S."/>
            <person name="Vainshtein Y."/>
        </authorList>
    </citation>
    <scope>NUCLEOTIDE SEQUENCE</scope>
    <source>
        <strain evidence="8">TBA100</strain>
    </source>
</reference>
<evidence type="ECO:0000256" key="5">
    <source>
        <dbReference type="ARBA" id="ARBA00023136"/>
    </source>
</evidence>
<comment type="subcellular location">
    <subcellularLocation>
        <location evidence="1">Cell membrane</location>
        <topology evidence="1">Multi-pass membrane protein</topology>
    </subcellularLocation>
</comment>
<keyword evidence="5 6" id="KW-0472">Membrane</keyword>
<evidence type="ECO:0000256" key="2">
    <source>
        <dbReference type="ARBA" id="ARBA00022475"/>
    </source>
</evidence>
<keyword evidence="2" id="KW-1003">Cell membrane</keyword>
<feature type="transmembrane region" description="Helical" evidence="6">
    <location>
        <begin position="54"/>
        <end position="72"/>
    </location>
</feature>
<dbReference type="EMBL" id="JAUHTC010000054">
    <property type="protein sequence ID" value="MDN4519399.1"/>
    <property type="molecule type" value="Genomic_DNA"/>
</dbReference>
<organism evidence="8 9">
    <name type="scientific">Mycolicibacterium austroafricanum</name>
    <name type="common">Mycobacterium austroafricanum</name>
    <dbReference type="NCBI Taxonomy" id="39687"/>
    <lineage>
        <taxon>Bacteria</taxon>
        <taxon>Bacillati</taxon>
        <taxon>Actinomycetota</taxon>
        <taxon>Actinomycetes</taxon>
        <taxon>Mycobacteriales</taxon>
        <taxon>Mycobacteriaceae</taxon>
        <taxon>Mycolicibacterium</taxon>
    </lineage>
</organism>
<dbReference type="InterPro" id="IPR010432">
    <property type="entry name" value="RDD"/>
</dbReference>
<feature type="transmembrane region" description="Helical" evidence="6">
    <location>
        <begin position="20"/>
        <end position="42"/>
    </location>
</feature>
<name>A0ABT8HF51_MYCAO</name>
<keyword evidence="9" id="KW-1185">Reference proteome</keyword>
<dbReference type="PANTHER" id="PTHR36115">
    <property type="entry name" value="PROLINE-RICH ANTIGEN HOMOLOG-RELATED"/>
    <property type="match status" value="1"/>
</dbReference>
<accession>A0ABT8HF51</accession>
<evidence type="ECO:0000256" key="3">
    <source>
        <dbReference type="ARBA" id="ARBA00022692"/>
    </source>
</evidence>
<evidence type="ECO:0000256" key="1">
    <source>
        <dbReference type="ARBA" id="ARBA00004651"/>
    </source>
</evidence>
<proteinExistence type="predicted"/>
<dbReference type="InterPro" id="IPR051791">
    <property type="entry name" value="Pra-immunoreactive"/>
</dbReference>
<evidence type="ECO:0000313" key="9">
    <source>
        <dbReference type="Proteomes" id="UP001172687"/>
    </source>
</evidence>
<gene>
    <name evidence="8" type="ORF">QYF68_16460</name>
</gene>
<keyword evidence="4 6" id="KW-1133">Transmembrane helix</keyword>